<feature type="compositionally biased region" description="Basic and acidic residues" evidence="7">
    <location>
        <begin position="609"/>
        <end position="626"/>
    </location>
</feature>
<evidence type="ECO:0000256" key="5">
    <source>
        <dbReference type="PROSITE-ProRule" id="PRU01240"/>
    </source>
</evidence>
<dbReference type="Pfam" id="PF00082">
    <property type="entry name" value="Peptidase_S8"/>
    <property type="match status" value="2"/>
</dbReference>
<feature type="active site" description="Charge relay system" evidence="5">
    <location>
        <position position="186"/>
    </location>
</feature>
<keyword evidence="4 5" id="KW-0720">Serine protease</keyword>
<dbReference type="Gene3D" id="3.40.50.200">
    <property type="entry name" value="Peptidase S8/S53 domain"/>
    <property type="match status" value="1"/>
</dbReference>
<organism evidence="10 11">
    <name type="scientific">Clostridium punense</name>
    <dbReference type="NCBI Taxonomy" id="1054297"/>
    <lineage>
        <taxon>Bacteria</taxon>
        <taxon>Bacillati</taxon>
        <taxon>Bacillota</taxon>
        <taxon>Clostridia</taxon>
        <taxon>Eubacteriales</taxon>
        <taxon>Clostridiaceae</taxon>
        <taxon>Clostridium</taxon>
    </lineage>
</organism>
<evidence type="ECO:0000313" key="11">
    <source>
        <dbReference type="Proteomes" id="UP001519308"/>
    </source>
</evidence>
<feature type="region of interest" description="Disordered" evidence="7">
    <location>
        <begin position="602"/>
        <end position="634"/>
    </location>
</feature>
<evidence type="ECO:0000313" key="10">
    <source>
        <dbReference type="EMBL" id="MBP2023203.1"/>
    </source>
</evidence>
<feature type="active site" description="Charge relay system" evidence="5">
    <location>
        <position position="497"/>
    </location>
</feature>
<dbReference type="InterPro" id="IPR022398">
    <property type="entry name" value="Peptidase_S8_His-AS"/>
</dbReference>
<evidence type="ECO:0000256" key="6">
    <source>
        <dbReference type="RuleBase" id="RU003355"/>
    </source>
</evidence>
<feature type="domain" description="Csp protease B prodomain" evidence="9">
    <location>
        <begin position="2"/>
        <end position="93"/>
    </location>
</feature>
<dbReference type="PANTHER" id="PTHR43806:SF11">
    <property type="entry name" value="CEREVISIN-RELATED"/>
    <property type="match status" value="1"/>
</dbReference>
<feature type="active site" description="Charge relay system" evidence="5">
    <location>
        <position position="128"/>
    </location>
</feature>
<evidence type="ECO:0000256" key="4">
    <source>
        <dbReference type="ARBA" id="ARBA00022825"/>
    </source>
</evidence>
<evidence type="ECO:0000256" key="2">
    <source>
        <dbReference type="ARBA" id="ARBA00022670"/>
    </source>
</evidence>
<evidence type="ECO:0000259" key="8">
    <source>
        <dbReference type="Pfam" id="PF00082"/>
    </source>
</evidence>
<dbReference type="PANTHER" id="PTHR43806">
    <property type="entry name" value="PEPTIDASE S8"/>
    <property type="match status" value="1"/>
</dbReference>
<dbReference type="InterPro" id="IPR023828">
    <property type="entry name" value="Peptidase_S8_Ser-AS"/>
</dbReference>
<dbReference type="InterPro" id="IPR023827">
    <property type="entry name" value="Peptidase_S8_Asp-AS"/>
</dbReference>
<keyword evidence="3 5" id="KW-0378">Hydrolase</keyword>
<dbReference type="PRINTS" id="PR00723">
    <property type="entry name" value="SUBTILISIN"/>
</dbReference>
<dbReference type="GO" id="GO:0008233">
    <property type="term" value="F:peptidase activity"/>
    <property type="evidence" value="ECO:0007669"/>
    <property type="project" value="UniProtKB-KW"/>
</dbReference>
<dbReference type="SUPFAM" id="SSF52743">
    <property type="entry name" value="Subtilisin-like"/>
    <property type="match status" value="1"/>
</dbReference>
<dbReference type="GO" id="GO:0006508">
    <property type="term" value="P:proteolysis"/>
    <property type="evidence" value="ECO:0007669"/>
    <property type="project" value="UniProtKB-KW"/>
</dbReference>
<sequence>MEKSDGLLNLLLNLPQGIKSKLSPIFGEDTLTSQQIELAILYGDNREAVNAQVQALGGTFEDLGFGYGIVTVNVNVVRDVANIREILYIELPKNLFLSFEPSNRAACVTEAAQIYGLNGNGILIGFIDSGIDYTHPAFREANGDTRIDYIYDLDDGGKIYNREQINVALRSPDPFAIVPQVDRVGHGTHVAGIACAGGNIERRYIGVAPQSSIAMVKMTREGRQNNAKSTQLMRGIRFLVTRADELNKPLVINISFSTNDGAHDGNSLLEQYIETIANLERVTIAIAAGNEGDKAHHSGGELKEELRINVNIASEERGIIFQLYKSFLKDVSLDIVAPNGSRTGVLRLTRPFIEGSIRTDAYYIYNSGPTPFNINGEIVISLVAQAEFLSAGVWTLILTTPGGRIKGRYDMWMPIAEGLNPNTRFLNPSVYNTVGIPGTVPSIITVGSYNYVTGTISSFSGRGNELLVPVKPDIIAPGENIEAPIPGGGYDSLSGTSMATPSVAGGAALLTQWGLVMGRDPYLYGQRLKYFLLKGARRTRTDVDYPSPTWGYGTVCVRNAIEVWNEEVASRSIGTYGGDNQLREDVYISAPQVNGGISSTVEEFSNSEVDSKKKEEKDKGVKEKQTLKNPSSLYLSIPPEINQRVLKDS</sequence>
<dbReference type="Pfam" id="PF18425">
    <property type="entry name" value="CspB_prodomain"/>
    <property type="match status" value="1"/>
</dbReference>
<dbReference type="CDD" id="cd07478">
    <property type="entry name" value="Peptidases_S8_CspA-like"/>
    <property type="match status" value="1"/>
</dbReference>
<dbReference type="InterPro" id="IPR050131">
    <property type="entry name" value="Peptidase_S8_subtilisin-like"/>
</dbReference>
<accession>A0ABS4K5Z2</accession>
<dbReference type="EMBL" id="JAGGLL010000025">
    <property type="protein sequence ID" value="MBP2023203.1"/>
    <property type="molecule type" value="Genomic_DNA"/>
</dbReference>
<gene>
    <name evidence="10" type="ORF">J2Z44_003040</name>
</gene>
<dbReference type="Proteomes" id="UP001519308">
    <property type="component" value="Unassembled WGS sequence"/>
</dbReference>
<keyword evidence="11" id="KW-1185">Reference proteome</keyword>
<dbReference type="PROSITE" id="PS51892">
    <property type="entry name" value="SUBTILASE"/>
    <property type="match status" value="1"/>
</dbReference>
<dbReference type="Gene3D" id="3.30.70.2980">
    <property type="match status" value="1"/>
</dbReference>
<dbReference type="Gene3D" id="2.60.120.1290">
    <property type="match status" value="1"/>
</dbReference>
<name>A0ABS4K5Z2_9CLOT</name>
<evidence type="ECO:0000259" key="9">
    <source>
        <dbReference type="Pfam" id="PF18425"/>
    </source>
</evidence>
<feature type="domain" description="Peptidase S8/S53" evidence="8">
    <location>
        <begin position="119"/>
        <end position="294"/>
    </location>
</feature>
<dbReference type="InterPro" id="IPR036852">
    <property type="entry name" value="Peptidase_S8/S53_dom_sf"/>
</dbReference>
<dbReference type="InterPro" id="IPR000209">
    <property type="entry name" value="Peptidase_S8/S53_dom"/>
</dbReference>
<reference evidence="10 11" key="1">
    <citation type="submission" date="2021-03" db="EMBL/GenBank/DDBJ databases">
        <title>Genomic Encyclopedia of Type Strains, Phase IV (KMG-IV): sequencing the most valuable type-strain genomes for metagenomic binning, comparative biology and taxonomic classification.</title>
        <authorList>
            <person name="Goeker M."/>
        </authorList>
    </citation>
    <scope>NUCLEOTIDE SEQUENCE [LARGE SCALE GENOMIC DNA]</scope>
    <source>
        <strain evidence="10 11">DSM 28650</strain>
    </source>
</reference>
<evidence type="ECO:0000256" key="1">
    <source>
        <dbReference type="ARBA" id="ARBA00011073"/>
    </source>
</evidence>
<evidence type="ECO:0000256" key="3">
    <source>
        <dbReference type="ARBA" id="ARBA00022801"/>
    </source>
</evidence>
<feature type="domain" description="Peptidase S8/S53" evidence="8">
    <location>
        <begin position="432"/>
        <end position="512"/>
    </location>
</feature>
<dbReference type="PROSITE" id="PS00138">
    <property type="entry name" value="SUBTILASE_SER"/>
    <property type="match status" value="1"/>
</dbReference>
<keyword evidence="2 5" id="KW-0645">Protease</keyword>
<evidence type="ECO:0000256" key="7">
    <source>
        <dbReference type="SAM" id="MobiDB-lite"/>
    </source>
</evidence>
<proteinExistence type="inferred from homology"/>
<dbReference type="RefSeq" id="WP_209649761.1">
    <property type="nucleotide sequence ID" value="NZ_JAGGLL010000025.1"/>
</dbReference>
<dbReference type="InterPro" id="IPR034045">
    <property type="entry name" value="Pep_S8_CspA-like"/>
</dbReference>
<dbReference type="InterPro" id="IPR015500">
    <property type="entry name" value="Peptidase_S8_subtilisin-rel"/>
</dbReference>
<dbReference type="InterPro" id="IPR041365">
    <property type="entry name" value="CspB_prodomain"/>
</dbReference>
<protein>
    <submittedName>
        <fullName evidence="10">Subtilisin family serine protease</fullName>
    </submittedName>
</protein>
<dbReference type="PROSITE" id="PS00136">
    <property type="entry name" value="SUBTILASE_ASP"/>
    <property type="match status" value="1"/>
</dbReference>
<comment type="similarity">
    <text evidence="1 5 6">Belongs to the peptidase S8 family.</text>
</comment>
<comment type="caution">
    <text evidence="10">The sequence shown here is derived from an EMBL/GenBank/DDBJ whole genome shotgun (WGS) entry which is preliminary data.</text>
</comment>
<dbReference type="PROSITE" id="PS00137">
    <property type="entry name" value="SUBTILASE_HIS"/>
    <property type="match status" value="1"/>
</dbReference>